<evidence type="ECO:0000313" key="2">
    <source>
        <dbReference type="EMBL" id="PVH37641.1"/>
    </source>
</evidence>
<accession>A0A2T8IIZ8</accession>
<feature type="compositionally biased region" description="Low complexity" evidence="1">
    <location>
        <begin position="44"/>
        <end position="53"/>
    </location>
</feature>
<dbReference type="Gramene" id="PVH37641">
    <property type="protein sequence ID" value="PVH37641"/>
    <property type="gene ID" value="PAHAL_5G050200"/>
</dbReference>
<name>A0A2T8IIZ8_9POAL</name>
<dbReference type="EMBL" id="CM008050">
    <property type="protein sequence ID" value="PVH37641.1"/>
    <property type="molecule type" value="Genomic_DNA"/>
</dbReference>
<dbReference type="Proteomes" id="UP000243499">
    <property type="component" value="Chromosome 5"/>
</dbReference>
<feature type="region of interest" description="Disordered" evidence="1">
    <location>
        <begin position="1"/>
        <end position="53"/>
    </location>
</feature>
<sequence>MKQARNGLPPFPRPGTKPYLIPYGSIPAHSRSRGASGAGGGRRGTSPTGTATTSHFSSAVSAAFSPLAGRVDHVFLDYFDNNPHQICREQKQPPPSAPRRLCEGADFVKEQRTYFADVGAFELPEEEVSDSELERELNLIPEYMTFLFFFLYRSSLLESRRSIVRV</sequence>
<proteinExistence type="predicted"/>
<evidence type="ECO:0000256" key="1">
    <source>
        <dbReference type="SAM" id="MobiDB-lite"/>
    </source>
</evidence>
<reference evidence="2" key="1">
    <citation type="submission" date="2018-04" db="EMBL/GenBank/DDBJ databases">
        <title>WGS assembly of Panicum hallii.</title>
        <authorList>
            <person name="Lovell J."/>
            <person name="Jenkins J."/>
            <person name="Lowry D."/>
            <person name="Mamidi S."/>
            <person name="Sreedasyam A."/>
            <person name="Weng X."/>
            <person name="Barry K."/>
            <person name="Bonette J."/>
            <person name="Campitelli B."/>
            <person name="Daum C."/>
            <person name="Gordon S."/>
            <person name="Gould B."/>
            <person name="Lipzen A."/>
            <person name="Macqueen A."/>
            <person name="Palacio-Mejia J."/>
            <person name="Plott C."/>
            <person name="Shakirov E."/>
            <person name="Shu S."/>
            <person name="Yoshinaga Y."/>
            <person name="Zane M."/>
            <person name="Rokhsar D."/>
            <person name="Grimwood J."/>
            <person name="Schmutz J."/>
            <person name="Juenger T."/>
        </authorList>
    </citation>
    <scope>NUCLEOTIDE SEQUENCE [LARGE SCALE GENOMIC DNA]</scope>
    <source>
        <strain evidence="2">FIL2</strain>
    </source>
</reference>
<dbReference type="AlphaFoldDB" id="A0A2T8IIZ8"/>
<gene>
    <name evidence="2" type="ORF">PAHAL_5G050200</name>
</gene>
<protein>
    <submittedName>
        <fullName evidence="2">Uncharacterized protein</fullName>
    </submittedName>
</protein>
<organism evidence="2">
    <name type="scientific">Panicum hallii</name>
    <dbReference type="NCBI Taxonomy" id="206008"/>
    <lineage>
        <taxon>Eukaryota</taxon>
        <taxon>Viridiplantae</taxon>
        <taxon>Streptophyta</taxon>
        <taxon>Embryophyta</taxon>
        <taxon>Tracheophyta</taxon>
        <taxon>Spermatophyta</taxon>
        <taxon>Magnoliopsida</taxon>
        <taxon>Liliopsida</taxon>
        <taxon>Poales</taxon>
        <taxon>Poaceae</taxon>
        <taxon>PACMAD clade</taxon>
        <taxon>Panicoideae</taxon>
        <taxon>Panicodae</taxon>
        <taxon>Paniceae</taxon>
        <taxon>Panicinae</taxon>
        <taxon>Panicum</taxon>
        <taxon>Panicum sect. Panicum</taxon>
    </lineage>
</organism>